<dbReference type="InterPro" id="IPR036388">
    <property type="entry name" value="WH-like_DNA-bd_sf"/>
</dbReference>
<dbReference type="GO" id="GO:0016987">
    <property type="term" value="F:sigma factor activity"/>
    <property type="evidence" value="ECO:0007669"/>
    <property type="project" value="UniProtKB-KW"/>
</dbReference>
<dbReference type="RefSeq" id="WP_191841259.1">
    <property type="nucleotide sequence ID" value="NZ_BAAALB010000014.1"/>
</dbReference>
<dbReference type="GO" id="GO:0003677">
    <property type="term" value="F:DNA binding"/>
    <property type="evidence" value="ECO:0007669"/>
    <property type="project" value="UniProtKB-KW"/>
</dbReference>
<dbReference type="SUPFAM" id="SSF88946">
    <property type="entry name" value="Sigma2 domain of RNA polymerase sigma factors"/>
    <property type="match status" value="1"/>
</dbReference>
<keyword evidence="4" id="KW-0238">DNA-binding</keyword>
<dbReference type="Gene3D" id="1.10.10.10">
    <property type="entry name" value="Winged helix-like DNA-binding domain superfamily/Winged helix DNA-binding domain"/>
    <property type="match status" value="1"/>
</dbReference>
<dbReference type="InterPro" id="IPR013324">
    <property type="entry name" value="RNA_pol_sigma_r3/r4-like"/>
</dbReference>
<dbReference type="InterPro" id="IPR039425">
    <property type="entry name" value="RNA_pol_sigma-70-like"/>
</dbReference>
<dbReference type="PANTHER" id="PTHR43133">
    <property type="entry name" value="RNA POLYMERASE ECF-TYPE SIGMA FACTO"/>
    <property type="match status" value="1"/>
</dbReference>
<dbReference type="AlphaFoldDB" id="A0A8J3NPH8"/>
<dbReference type="Pfam" id="PF08281">
    <property type="entry name" value="Sigma70_r4_2"/>
    <property type="match status" value="1"/>
</dbReference>
<dbReference type="InterPro" id="IPR014284">
    <property type="entry name" value="RNA_pol_sigma-70_dom"/>
</dbReference>
<name>A0A8J3NPH8_9ACTN</name>
<dbReference type="InterPro" id="IPR013325">
    <property type="entry name" value="RNA_pol_sigma_r2"/>
</dbReference>
<evidence type="ECO:0000313" key="8">
    <source>
        <dbReference type="EMBL" id="GIF87476.1"/>
    </source>
</evidence>
<evidence type="ECO:0000256" key="2">
    <source>
        <dbReference type="ARBA" id="ARBA00023015"/>
    </source>
</evidence>
<keyword evidence="5" id="KW-0804">Transcription</keyword>
<evidence type="ECO:0000256" key="5">
    <source>
        <dbReference type="ARBA" id="ARBA00023163"/>
    </source>
</evidence>
<feature type="domain" description="RNA polymerase sigma-70 region 2" evidence="6">
    <location>
        <begin position="18"/>
        <end position="80"/>
    </location>
</feature>
<evidence type="ECO:0000256" key="1">
    <source>
        <dbReference type="ARBA" id="ARBA00010641"/>
    </source>
</evidence>
<dbReference type="GO" id="GO:0000428">
    <property type="term" value="C:DNA-directed RNA polymerase complex"/>
    <property type="evidence" value="ECO:0007669"/>
    <property type="project" value="UniProtKB-KW"/>
</dbReference>
<dbReference type="Proteomes" id="UP000619293">
    <property type="component" value="Unassembled WGS sequence"/>
</dbReference>
<gene>
    <name evidence="8" type="ORF">Cch02nite_09200</name>
</gene>
<evidence type="ECO:0000259" key="7">
    <source>
        <dbReference type="Pfam" id="PF08281"/>
    </source>
</evidence>
<evidence type="ECO:0000259" key="6">
    <source>
        <dbReference type="Pfam" id="PF04542"/>
    </source>
</evidence>
<dbReference type="InterPro" id="IPR013249">
    <property type="entry name" value="RNA_pol_sigma70_r4_t2"/>
</dbReference>
<protein>
    <submittedName>
        <fullName evidence="8">DNA-directed RNA polymerase sigma-70 factor</fullName>
    </submittedName>
</protein>
<comment type="caution">
    <text evidence="8">The sequence shown here is derived from an EMBL/GenBank/DDBJ whole genome shotgun (WGS) entry which is preliminary data.</text>
</comment>
<dbReference type="Gene3D" id="1.10.1740.10">
    <property type="match status" value="1"/>
</dbReference>
<organism evidence="8 9">
    <name type="scientific">Catellatospora chokoriensis</name>
    <dbReference type="NCBI Taxonomy" id="310353"/>
    <lineage>
        <taxon>Bacteria</taxon>
        <taxon>Bacillati</taxon>
        <taxon>Actinomycetota</taxon>
        <taxon>Actinomycetes</taxon>
        <taxon>Micromonosporales</taxon>
        <taxon>Micromonosporaceae</taxon>
        <taxon>Catellatospora</taxon>
    </lineage>
</organism>
<dbReference type="InterPro" id="IPR014325">
    <property type="entry name" value="RNA_pol_sigma-E_actinobac"/>
</dbReference>
<dbReference type="SUPFAM" id="SSF88659">
    <property type="entry name" value="Sigma3 and sigma4 domains of RNA polymerase sigma factors"/>
    <property type="match status" value="1"/>
</dbReference>
<dbReference type="InterPro" id="IPR007627">
    <property type="entry name" value="RNA_pol_sigma70_r2"/>
</dbReference>
<evidence type="ECO:0000256" key="3">
    <source>
        <dbReference type="ARBA" id="ARBA00023082"/>
    </source>
</evidence>
<sequence length="173" mass="18870">MAPPDTERAFAEFVAARSDALLRSAWLLTGDAGRAEDLLQTALAKAWRRWAAVERADSPEAYVRRVIFTTYVSWWRRRWRAETPSGDLPERASHADHAGTVAAQDAVTRALGRLSRRARAVVVLRYVEDRPVAEVAALLGSTPGAVKVLASRALAALRADPDMQSLVLEGAPA</sequence>
<dbReference type="NCBIfam" id="TIGR02983">
    <property type="entry name" value="SigE-fam_strep"/>
    <property type="match status" value="1"/>
</dbReference>
<dbReference type="EMBL" id="BONG01000004">
    <property type="protein sequence ID" value="GIF87476.1"/>
    <property type="molecule type" value="Genomic_DNA"/>
</dbReference>
<evidence type="ECO:0000256" key="4">
    <source>
        <dbReference type="ARBA" id="ARBA00023125"/>
    </source>
</evidence>
<keyword evidence="8" id="KW-0240">DNA-directed RNA polymerase</keyword>
<dbReference type="NCBIfam" id="TIGR02937">
    <property type="entry name" value="sigma70-ECF"/>
    <property type="match status" value="1"/>
</dbReference>
<evidence type="ECO:0000313" key="9">
    <source>
        <dbReference type="Proteomes" id="UP000619293"/>
    </source>
</evidence>
<accession>A0A8J3NPH8</accession>
<keyword evidence="9" id="KW-1185">Reference proteome</keyword>
<feature type="domain" description="RNA polymerase sigma factor 70 region 4 type 2" evidence="7">
    <location>
        <begin position="105"/>
        <end position="157"/>
    </location>
</feature>
<dbReference type="Pfam" id="PF04542">
    <property type="entry name" value="Sigma70_r2"/>
    <property type="match status" value="1"/>
</dbReference>
<keyword evidence="3" id="KW-0731">Sigma factor</keyword>
<dbReference type="GO" id="GO:0006352">
    <property type="term" value="P:DNA-templated transcription initiation"/>
    <property type="evidence" value="ECO:0007669"/>
    <property type="project" value="InterPro"/>
</dbReference>
<keyword evidence="2" id="KW-0805">Transcription regulation</keyword>
<proteinExistence type="inferred from homology"/>
<comment type="similarity">
    <text evidence="1">Belongs to the sigma-70 factor family. ECF subfamily.</text>
</comment>
<dbReference type="PANTHER" id="PTHR43133:SF50">
    <property type="entry name" value="ECF RNA POLYMERASE SIGMA FACTOR SIGM"/>
    <property type="match status" value="1"/>
</dbReference>
<reference evidence="8 9" key="1">
    <citation type="submission" date="2021-01" db="EMBL/GenBank/DDBJ databases">
        <title>Whole genome shotgun sequence of Catellatospora chokoriensis NBRC 107358.</title>
        <authorList>
            <person name="Komaki H."/>
            <person name="Tamura T."/>
        </authorList>
    </citation>
    <scope>NUCLEOTIDE SEQUENCE [LARGE SCALE GENOMIC DNA]</scope>
    <source>
        <strain evidence="8 9">NBRC 107358</strain>
    </source>
</reference>